<evidence type="ECO:0000256" key="1">
    <source>
        <dbReference type="SAM" id="Phobius"/>
    </source>
</evidence>
<accession>A0AAW5E2R7</accession>
<protein>
    <submittedName>
        <fullName evidence="2">Sporulation protein YunB</fullName>
    </submittedName>
</protein>
<organism evidence="2 3">
    <name type="scientific">Fredinandcohnia quinoae</name>
    <dbReference type="NCBI Taxonomy" id="2918902"/>
    <lineage>
        <taxon>Bacteria</taxon>
        <taxon>Bacillati</taxon>
        <taxon>Bacillota</taxon>
        <taxon>Bacilli</taxon>
        <taxon>Bacillales</taxon>
        <taxon>Bacillaceae</taxon>
        <taxon>Fredinandcohnia</taxon>
    </lineage>
</organism>
<evidence type="ECO:0000313" key="3">
    <source>
        <dbReference type="Proteomes" id="UP001431131"/>
    </source>
</evidence>
<sequence>MAKYRGRLQRRRTRKGPLPFRYVFLLTFVFFIFSTAAGLWIINKAIEPVLMKYAENETKKVANTVLKNAINQHINEEEIDIRELVYYEKDETGDVKINKYNMQTINRVATKTLGNIEKYIKYVSEGEKDKIDYPDLELETDTETGETGYVFTVPLGEATDNALLGNLGPQIPIRFHMIGFATTEPTRSIDEWGINNGWLNVDVMATVTMQVILPFTTSEVSIKQTIPIISENINGDVPQFYNNGSDASPSFEIPTN</sequence>
<keyword evidence="1" id="KW-1133">Transmembrane helix</keyword>
<proteinExistence type="predicted"/>
<dbReference type="AlphaFoldDB" id="A0AAW5E2R7"/>
<dbReference type="Pfam" id="PF09560">
    <property type="entry name" value="Spore_YunB"/>
    <property type="match status" value="1"/>
</dbReference>
<keyword evidence="1" id="KW-0472">Membrane</keyword>
<dbReference type="RefSeq" id="WP_240255133.1">
    <property type="nucleotide sequence ID" value="NZ_JAKTTI010000012.1"/>
</dbReference>
<dbReference type="InterPro" id="IPR014197">
    <property type="entry name" value="Sporulation_prot_YunB"/>
</dbReference>
<keyword evidence="3" id="KW-1185">Reference proteome</keyword>
<evidence type="ECO:0000313" key="2">
    <source>
        <dbReference type="EMBL" id="MCH1625550.1"/>
    </source>
</evidence>
<keyword evidence="1" id="KW-0812">Transmembrane</keyword>
<reference evidence="2" key="1">
    <citation type="submission" date="2022-02" db="EMBL/GenBank/DDBJ databases">
        <title>Fredinandcohnia quinoae sp. nov. isolated from Chenopodium quinoa seeds.</title>
        <authorList>
            <person name="Saati-Santamaria Z."/>
            <person name="Flores-Felix J.D."/>
            <person name="Igual J.M."/>
            <person name="Velazquez E."/>
            <person name="Garcia-Fraile P."/>
            <person name="Martinez-Molina E."/>
        </authorList>
    </citation>
    <scope>NUCLEOTIDE SEQUENCE</scope>
    <source>
        <strain evidence="2">SECRCQ15</strain>
    </source>
</reference>
<dbReference type="NCBIfam" id="TIGR02832">
    <property type="entry name" value="spo_yunB"/>
    <property type="match status" value="1"/>
</dbReference>
<comment type="caution">
    <text evidence="2">The sequence shown here is derived from an EMBL/GenBank/DDBJ whole genome shotgun (WGS) entry which is preliminary data.</text>
</comment>
<gene>
    <name evidence="2" type="primary">yunB</name>
    <name evidence="2" type="ORF">MJG50_09435</name>
</gene>
<dbReference type="PIRSF" id="PIRSF021383">
    <property type="entry name" value="YunB"/>
    <property type="match status" value="1"/>
</dbReference>
<name>A0AAW5E2R7_9BACI</name>
<dbReference type="Proteomes" id="UP001431131">
    <property type="component" value="Unassembled WGS sequence"/>
</dbReference>
<dbReference type="EMBL" id="JAKTTI010000012">
    <property type="protein sequence ID" value="MCH1625550.1"/>
    <property type="molecule type" value="Genomic_DNA"/>
</dbReference>
<feature type="transmembrane region" description="Helical" evidence="1">
    <location>
        <begin position="20"/>
        <end position="42"/>
    </location>
</feature>